<dbReference type="PANTHER" id="PTHR31403:SF7">
    <property type="entry name" value="PHOSPHOLIPASE A1-IGAMMA3, CHLOROPLASTIC"/>
    <property type="match status" value="1"/>
</dbReference>
<gene>
    <name evidence="9" type="ORF">CTEN0397_LOCUS7335</name>
</gene>
<dbReference type="GO" id="GO:0004620">
    <property type="term" value="F:phospholipase activity"/>
    <property type="evidence" value="ECO:0007669"/>
    <property type="project" value="UniProtKB-ARBA"/>
</dbReference>
<evidence type="ECO:0000256" key="6">
    <source>
        <dbReference type="ARBA" id="ARBA00022963"/>
    </source>
</evidence>
<evidence type="ECO:0000256" key="7">
    <source>
        <dbReference type="ARBA" id="ARBA00023098"/>
    </source>
</evidence>
<evidence type="ECO:0000256" key="3">
    <source>
        <dbReference type="ARBA" id="ARBA00022640"/>
    </source>
</evidence>
<accession>A0A7S1D2T9</accession>
<sequence length="203" mass="22658">MLALLEEHPDFKIYVTGHSLGGALATLFAFETAASVDPRIPKPVSCITIASPKVGGLTFRRAFQALERQGVMRCLRIANNKDLVTLLPDRGSLSCLYIMCCQSHVFRHVGIELKLYKNGTYSLSRPTETTSYVGLFCKDWSKQAMNGVGMVLTLPMMVAGQEDFLNYHSCMEYLARLQKCSDKTRGLYLNKLYESNANVKTTN</sequence>
<comment type="subcellular location">
    <subcellularLocation>
        <location evidence="1">Plastid</location>
        <location evidence="1">Chloroplast</location>
    </subcellularLocation>
</comment>
<evidence type="ECO:0000256" key="5">
    <source>
        <dbReference type="ARBA" id="ARBA00022946"/>
    </source>
</evidence>
<keyword evidence="3" id="KW-0934">Plastid</keyword>
<dbReference type="GO" id="GO:0009507">
    <property type="term" value="C:chloroplast"/>
    <property type="evidence" value="ECO:0007669"/>
    <property type="project" value="UniProtKB-SubCell"/>
</dbReference>
<dbReference type="Pfam" id="PF01764">
    <property type="entry name" value="Lipase_3"/>
    <property type="match status" value="1"/>
</dbReference>
<dbReference type="InterPro" id="IPR029058">
    <property type="entry name" value="AB_hydrolase_fold"/>
</dbReference>
<keyword evidence="7" id="KW-0443">Lipid metabolism</keyword>
<dbReference type="AlphaFoldDB" id="A0A7S1D2T9"/>
<name>A0A7S1D2T9_CYCTE</name>
<dbReference type="GO" id="GO:0016042">
    <property type="term" value="P:lipid catabolic process"/>
    <property type="evidence" value="ECO:0007669"/>
    <property type="project" value="UniProtKB-KW"/>
</dbReference>
<evidence type="ECO:0000256" key="2">
    <source>
        <dbReference type="ARBA" id="ARBA00022528"/>
    </source>
</evidence>
<evidence type="ECO:0000256" key="1">
    <source>
        <dbReference type="ARBA" id="ARBA00004229"/>
    </source>
</evidence>
<dbReference type="EMBL" id="HBFW01011385">
    <property type="protein sequence ID" value="CAD8936301.1"/>
    <property type="molecule type" value="Transcribed_RNA"/>
</dbReference>
<dbReference type="PANTHER" id="PTHR31403">
    <property type="entry name" value="PHOSPHOLIPASE A1-IBETA2, CHLOROPLASTIC"/>
    <property type="match status" value="1"/>
</dbReference>
<feature type="domain" description="Fungal lipase-type" evidence="8">
    <location>
        <begin position="3"/>
        <end position="88"/>
    </location>
</feature>
<keyword evidence="6" id="KW-0442">Lipid degradation</keyword>
<dbReference type="InterPro" id="IPR002921">
    <property type="entry name" value="Fungal_lipase-type"/>
</dbReference>
<organism evidence="9">
    <name type="scientific">Cyclophora tenuis</name>
    <name type="common">Marine diatom</name>
    <dbReference type="NCBI Taxonomy" id="216820"/>
    <lineage>
        <taxon>Eukaryota</taxon>
        <taxon>Sar</taxon>
        <taxon>Stramenopiles</taxon>
        <taxon>Ochrophyta</taxon>
        <taxon>Bacillariophyta</taxon>
        <taxon>Fragilariophyceae</taxon>
        <taxon>Fragilariophycidae</taxon>
        <taxon>Cyclophorales</taxon>
        <taxon>Cyclophoraceae</taxon>
        <taxon>Cyclophora</taxon>
    </lineage>
</organism>
<keyword evidence="5" id="KW-0809">Transit peptide</keyword>
<evidence type="ECO:0000259" key="8">
    <source>
        <dbReference type="Pfam" id="PF01764"/>
    </source>
</evidence>
<evidence type="ECO:0000313" key="9">
    <source>
        <dbReference type="EMBL" id="CAD8936301.1"/>
    </source>
</evidence>
<reference evidence="9" key="1">
    <citation type="submission" date="2021-01" db="EMBL/GenBank/DDBJ databases">
        <authorList>
            <person name="Corre E."/>
            <person name="Pelletier E."/>
            <person name="Niang G."/>
            <person name="Scheremetjew M."/>
            <person name="Finn R."/>
            <person name="Kale V."/>
            <person name="Holt S."/>
            <person name="Cochrane G."/>
            <person name="Meng A."/>
            <person name="Brown T."/>
            <person name="Cohen L."/>
        </authorList>
    </citation>
    <scope>NUCLEOTIDE SEQUENCE</scope>
    <source>
        <strain evidence="9">ECT3854</strain>
    </source>
</reference>
<keyword evidence="2" id="KW-0150">Chloroplast</keyword>
<dbReference type="CDD" id="cd00519">
    <property type="entry name" value="Lipase_3"/>
    <property type="match status" value="1"/>
</dbReference>
<protein>
    <recommendedName>
        <fullName evidence="8">Fungal lipase-type domain-containing protein</fullName>
    </recommendedName>
</protein>
<dbReference type="Gene3D" id="3.40.50.1820">
    <property type="entry name" value="alpha/beta hydrolase"/>
    <property type="match status" value="1"/>
</dbReference>
<proteinExistence type="predicted"/>
<dbReference type="SUPFAM" id="SSF53474">
    <property type="entry name" value="alpha/beta-Hydrolases"/>
    <property type="match status" value="1"/>
</dbReference>
<evidence type="ECO:0000256" key="4">
    <source>
        <dbReference type="ARBA" id="ARBA00022801"/>
    </source>
</evidence>
<keyword evidence="4" id="KW-0378">Hydrolase</keyword>